<evidence type="ECO:0008006" key="4">
    <source>
        <dbReference type="Google" id="ProtNLM"/>
    </source>
</evidence>
<feature type="compositionally biased region" description="Basic and acidic residues" evidence="1">
    <location>
        <begin position="22"/>
        <end position="39"/>
    </location>
</feature>
<sequence length="335" mass="38440">MTPALEKEGPVASTSSKPAPEVSKDKPKGPQKKQRDPKNHKGKGKGKANWHIAYPQEYRTPKLEPSSMDSVFNMAITLMEFTAKEKERMKRPFTQKDKPLTWFLKQKDRLSSLHPDMSDSMINMKILRKCGGEIEHAIKCRCVEPCSTEDYINAMEDIVTRTRIGKAWTRISIKFRMVSKNSREDKRPERPFLKCPKCGRASHLANTCTKKTKINEAQVIEEVQCTEENEECDLYSEVCEDTPVEDYPIENIKSFFEVTKVHTYLPQYSEYYHNLINIQDARMYRTKPSRGRGYTSGAFCITSILINDIEARVNLDTGEFCTCVGKDYLQAILPG</sequence>
<proteinExistence type="predicted"/>
<keyword evidence="3" id="KW-1185">Reference proteome</keyword>
<dbReference type="AlphaFoldDB" id="A0A9Q3PEW9"/>
<organism evidence="2 3">
    <name type="scientific">Austropuccinia psidii MF-1</name>
    <dbReference type="NCBI Taxonomy" id="1389203"/>
    <lineage>
        <taxon>Eukaryota</taxon>
        <taxon>Fungi</taxon>
        <taxon>Dikarya</taxon>
        <taxon>Basidiomycota</taxon>
        <taxon>Pucciniomycotina</taxon>
        <taxon>Pucciniomycetes</taxon>
        <taxon>Pucciniales</taxon>
        <taxon>Sphaerophragmiaceae</taxon>
        <taxon>Austropuccinia</taxon>
    </lineage>
</organism>
<dbReference type="Proteomes" id="UP000765509">
    <property type="component" value="Unassembled WGS sequence"/>
</dbReference>
<accession>A0A9Q3PEW9</accession>
<evidence type="ECO:0000313" key="2">
    <source>
        <dbReference type="EMBL" id="MBW0559099.1"/>
    </source>
</evidence>
<comment type="caution">
    <text evidence="2">The sequence shown here is derived from an EMBL/GenBank/DDBJ whole genome shotgun (WGS) entry which is preliminary data.</text>
</comment>
<protein>
    <recommendedName>
        <fullName evidence="4">CCHC-type domain-containing protein</fullName>
    </recommendedName>
</protein>
<gene>
    <name evidence="2" type="ORF">O181_098814</name>
</gene>
<evidence type="ECO:0000256" key="1">
    <source>
        <dbReference type="SAM" id="MobiDB-lite"/>
    </source>
</evidence>
<dbReference type="EMBL" id="AVOT02067644">
    <property type="protein sequence ID" value="MBW0559099.1"/>
    <property type="molecule type" value="Genomic_DNA"/>
</dbReference>
<evidence type="ECO:0000313" key="3">
    <source>
        <dbReference type="Proteomes" id="UP000765509"/>
    </source>
</evidence>
<feature type="region of interest" description="Disordered" evidence="1">
    <location>
        <begin position="1"/>
        <end position="50"/>
    </location>
</feature>
<reference evidence="2" key="1">
    <citation type="submission" date="2021-03" db="EMBL/GenBank/DDBJ databases">
        <title>Draft genome sequence of rust myrtle Austropuccinia psidii MF-1, a brazilian biotype.</title>
        <authorList>
            <person name="Quecine M.C."/>
            <person name="Pachon D.M.R."/>
            <person name="Bonatelli M.L."/>
            <person name="Correr F.H."/>
            <person name="Franceschini L.M."/>
            <person name="Leite T.F."/>
            <person name="Margarido G.R.A."/>
            <person name="Almeida C.A."/>
            <person name="Ferrarezi J.A."/>
            <person name="Labate C.A."/>
        </authorList>
    </citation>
    <scope>NUCLEOTIDE SEQUENCE</scope>
    <source>
        <strain evidence="2">MF-1</strain>
    </source>
</reference>
<name>A0A9Q3PEW9_9BASI</name>